<sequence length="506" mass="56870">MKTPRLSWTTHSPSPPSAMDNNDQANLSEELDDPSPISNTRSSIMDDQVNLSEQLLLLNELGYSGLDSPYHRAAVRNNMRYRDPDTNREMRLLDCIAVALSTGKPGEVFAASFDKREQMQLVLAKNGPPTPDDIEASQELISLIGNPDVLHAMHIFPFLLRRCGDNMNKRIRSLHQAIQDEDLRGVFALKLQTYEPSDDIAAEFPGVSGGGLLLRKYGDVVPPFLTVWNAFVEEVTNITAEGLNTTDVPLSRAKYFQIFVHADAIKRSLFLKTLLENHNSLTYDSKLRAEKFKRRLGKICQYMVGITDLIEKAKRLFPIPHRWVTEAFAGSGENVFNICENPHDAVSRGLDLPALPPAIVDKLDAQFPSVRGNWERQQTMHASIHPELRIILHLGPPIPYKLSRACHAIGVSKRTCSCCNLWIESYNYKLLTKWMTSGSNDKLYVDWGLPGAEALACPYAANHFGGSSVDDDVLYAVSKRLAKALDLLFAGQMSYNEAREWERRFR</sequence>
<proteinExistence type="predicted"/>
<evidence type="ECO:0000313" key="3">
    <source>
        <dbReference type="Proteomes" id="UP000053424"/>
    </source>
</evidence>
<dbReference type="InterPro" id="IPR027796">
    <property type="entry name" value="OTT_1508_deam-like"/>
</dbReference>
<protein>
    <submittedName>
        <fullName evidence="2">Uncharacterized protein</fullName>
    </submittedName>
</protein>
<feature type="region of interest" description="Disordered" evidence="1">
    <location>
        <begin position="1"/>
        <end position="42"/>
    </location>
</feature>
<reference evidence="3" key="2">
    <citation type="submission" date="2015-01" db="EMBL/GenBank/DDBJ databases">
        <title>Evolutionary Origins and Diversification of the Mycorrhizal Mutualists.</title>
        <authorList>
            <consortium name="DOE Joint Genome Institute"/>
            <consortium name="Mycorrhizal Genomics Consortium"/>
            <person name="Kohler A."/>
            <person name="Kuo A."/>
            <person name="Nagy L.G."/>
            <person name="Floudas D."/>
            <person name="Copeland A."/>
            <person name="Barry K.W."/>
            <person name="Cichocki N."/>
            <person name="Veneault-Fourrey C."/>
            <person name="LaButti K."/>
            <person name="Lindquist E.A."/>
            <person name="Lipzen A."/>
            <person name="Lundell T."/>
            <person name="Morin E."/>
            <person name="Murat C."/>
            <person name="Riley R."/>
            <person name="Ohm R."/>
            <person name="Sun H."/>
            <person name="Tunlid A."/>
            <person name="Henrissat B."/>
            <person name="Grigoriev I.V."/>
            <person name="Hibbett D.S."/>
            <person name="Martin F."/>
        </authorList>
    </citation>
    <scope>NUCLEOTIDE SEQUENCE [LARGE SCALE GENOMIC DNA]</scope>
    <source>
        <strain evidence="3">h7</strain>
    </source>
</reference>
<evidence type="ECO:0000313" key="2">
    <source>
        <dbReference type="EMBL" id="KIM42343.1"/>
    </source>
</evidence>
<dbReference type="EMBL" id="KN831778">
    <property type="protein sequence ID" value="KIM42343.1"/>
    <property type="molecule type" value="Genomic_DNA"/>
</dbReference>
<dbReference type="Proteomes" id="UP000053424">
    <property type="component" value="Unassembled WGS sequence"/>
</dbReference>
<dbReference type="Pfam" id="PF14441">
    <property type="entry name" value="OTT_1508_deam"/>
    <property type="match status" value="1"/>
</dbReference>
<dbReference type="OrthoDB" id="3063780at2759"/>
<evidence type="ECO:0000256" key="1">
    <source>
        <dbReference type="SAM" id="MobiDB-lite"/>
    </source>
</evidence>
<reference evidence="2 3" key="1">
    <citation type="submission" date="2014-04" db="EMBL/GenBank/DDBJ databases">
        <authorList>
            <consortium name="DOE Joint Genome Institute"/>
            <person name="Kuo A."/>
            <person name="Gay G."/>
            <person name="Dore J."/>
            <person name="Kohler A."/>
            <person name="Nagy L.G."/>
            <person name="Floudas D."/>
            <person name="Copeland A."/>
            <person name="Barry K.W."/>
            <person name="Cichocki N."/>
            <person name="Veneault-Fourrey C."/>
            <person name="LaButti K."/>
            <person name="Lindquist E.A."/>
            <person name="Lipzen A."/>
            <person name="Lundell T."/>
            <person name="Morin E."/>
            <person name="Murat C."/>
            <person name="Sun H."/>
            <person name="Tunlid A."/>
            <person name="Henrissat B."/>
            <person name="Grigoriev I.V."/>
            <person name="Hibbett D.S."/>
            <person name="Martin F."/>
            <person name="Nordberg H.P."/>
            <person name="Cantor M.N."/>
            <person name="Hua S.X."/>
        </authorList>
    </citation>
    <scope>NUCLEOTIDE SEQUENCE [LARGE SCALE GENOMIC DNA]</scope>
    <source>
        <strain evidence="3">h7</strain>
    </source>
</reference>
<accession>A0A0C2XXF7</accession>
<keyword evidence="3" id="KW-1185">Reference proteome</keyword>
<organism evidence="2 3">
    <name type="scientific">Hebeloma cylindrosporum</name>
    <dbReference type="NCBI Taxonomy" id="76867"/>
    <lineage>
        <taxon>Eukaryota</taxon>
        <taxon>Fungi</taxon>
        <taxon>Dikarya</taxon>
        <taxon>Basidiomycota</taxon>
        <taxon>Agaricomycotina</taxon>
        <taxon>Agaricomycetes</taxon>
        <taxon>Agaricomycetidae</taxon>
        <taxon>Agaricales</taxon>
        <taxon>Agaricineae</taxon>
        <taxon>Hymenogastraceae</taxon>
        <taxon>Hebeloma</taxon>
    </lineage>
</organism>
<gene>
    <name evidence="2" type="ORF">M413DRAFT_27128</name>
</gene>
<feature type="compositionally biased region" description="Polar residues" evidence="1">
    <location>
        <begin position="1"/>
        <end position="12"/>
    </location>
</feature>
<dbReference type="HOGENOM" id="CLU_039517_0_0_1"/>
<dbReference type="AlphaFoldDB" id="A0A0C2XXF7"/>
<name>A0A0C2XXF7_HEBCY</name>